<reference evidence="6 7" key="1">
    <citation type="submission" date="2020-01" db="EMBL/GenBank/DDBJ databases">
        <title>Identification and distribution of gene clusters putatively required for synthesis of sphingolipid metabolism inhibitors in phylogenetically diverse species of the filamentous fungus Fusarium.</title>
        <authorList>
            <person name="Kim H.-S."/>
            <person name="Busman M."/>
            <person name="Brown D.W."/>
            <person name="Divon H."/>
            <person name="Uhlig S."/>
            <person name="Proctor R.H."/>
        </authorList>
    </citation>
    <scope>NUCLEOTIDE SEQUENCE [LARGE SCALE GENOMIC DNA]</scope>
    <source>
        <strain evidence="6 7">NRRL 20459</strain>
    </source>
</reference>
<dbReference type="AlphaFoldDB" id="A0A8H4PD38"/>
<dbReference type="InterPro" id="IPR051127">
    <property type="entry name" value="Fungal_SecMet_Regulators"/>
</dbReference>
<keyword evidence="3" id="KW-0539">Nucleus</keyword>
<keyword evidence="1" id="KW-0805">Transcription regulation</keyword>
<accession>A0A8H4PD38</accession>
<dbReference type="GO" id="GO:0005634">
    <property type="term" value="C:nucleus"/>
    <property type="evidence" value="ECO:0007669"/>
    <property type="project" value="TreeGrafter"/>
</dbReference>
<dbReference type="PANTHER" id="PTHR47424">
    <property type="entry name" value="REGULATORY PROTEIN GAL4"/>
    <property type="match status" value="1"/>
</dbReference>
<dbReference type="GO" id="GO:0008270">
    <property type="term" value="F:zinc ion binding"/>
    <property type="evidence" value="ECO:0007669"/>
    <property type="project" value="InterPro"/>
</dbReference>
<keyword evidence="7" id="KW-1185">Reference proteome</keyword>
<dbReference type="CDD" id="cd12148">
    <property type="entry name" value="fungal_TF_MHR"/>
    <property type="match status" value="1"/>
</dbReference>
<organism evidence="6 7">
    <name type="scientific">Fusarium albosuccineum</name>
    <dbReference type="NCBI Taxonomy" id="1237068"/>
    <lineage>
        <taxon>Eukaryota</taxon>
        <taxon>Fungi</taxon>
        <taxon>Dikarya</taxon>
        <taxon>Ascomycota</taxon>
        <taxon>Pezizomycotina</taxon>
        <taxon>Sordariomycetes</taxon>
        <taxon>Hypocreomycetidae</taxon>
        <taxon>Hypocreales</taxon>
        <taxon>Nectriaceae</taxon>
        <taxon>Fusarium</taxon>
        <taxon>Fusarium decemcellulare species complex</taxon>
    </lineage>
</organism>
<evidence type="ECO:0000256" key="2">
    <source>
        <dbReference type="ARBA" id="ARBA00023163"/>
    </source>
</evidence>
<feature type="compositionally biased region" description="Polar residues" evidence="4">
    <location>
        <begin position="210"/>
        <end position="226"/>
    </location>
</feature>
<gene>
    <name evidence="6" type="ORF">FALBO_6746</name>
</gene>
<dbReference type="GO" id="GO:0000981">
    <property type="term" value="F:DNA-binding transcription factor activity, RNA polymerase II-specific"/>
    <property type="evidence" value="ECO:0007669"/>
    <property type="project" value="InterPro"/>
</dbReference>
<dbReference type="EMBL" id="JAADYS010000879">
    <property type="protein sequence ID" value="KAF4466398.1"/>
    <property type="molecule type" value="Genomic_DNA"/>
</dbReference>
<name>A0A8H4PD38_9HYPO</name>
<dbReference type="OrthoDB" id="2571985at2759"/>
<evidence type="ECO:0000259" key="5">
    <source>
        <dbReference type="Pfam" id="PF04082"/>
    </source>
</evidence>
<dbReference type="InterPro" id="IPR001138">
    <property type="entry name" value="Zn2Cys6_DnaBD"/>
</dbReference>
<evidence type="ECO:0000256" key="3">
    <source>
        <dbReference type="ARBA" id="ARBA00023242"/>
    </source>
</evidence>
<dbReference type="Pfam" id="PF04082">
    <property type="entry name" value="Fungal_trans"/>
    <property type="match status" value="1"/>
</dbReference>
<dbReference type="CDD" id="cd00067">
    <property type="entry name" value="GAL4"/>
    <property type="match status" value="1"/>
</dbReference>
<feature type="domain" description="Xylanolytic transcriptional activator regulatory" evidence="5">
    <location>
        <begin position="266"/>
        <end position="392"/>
    </location>
</feature>
<evidence type="ECO:0000256" key="1">
    <source>
        <dbReference type="ARBA" id="ARBA00023015"/>
    </source>
</evidence>
<dbReference type="PANTHER" id="PTHR47424:SF15">
    <property type="entry name" value="ZN(II)2CYS6 TRANSCRIPTION FACTOR (EUROFUNG)"/>
    <property type="match status" value="1"/>
</dbReference>
<dbReference type="InterPro" id="IPR007219">
    <property type="entry name" value="XnlR_reg_dom"/>
</dbReference>
<evidence type="ECO:0000313" key="7">
    <source>
        <dbReference type="Proteomes" id="UP000554235"/>
    </source>
</evidence>
<proteinExistence type="predicted"/>
<sequence>MSSDLNDSINPERPDTRAPPAKRKRRPRTTVACDSCRIRKVKALCSPWLTSVMEFFHVQAAFVNHKFQCSYKEMQPHTILSRVDRGRAEKEPYPALRPQPRATPNIQSTLLISLDDDLASTGEESVSEHIGTLNPEPATDSADNPTGLGHVNQHTGGSEFYGSSGTFYFLSRLRSHAKSGIQSANNHSASSRGTPERSVIDLLHSSDYPVSSTHTTGIRQSLTPRTTAAEDGESSAMTGPPDESFSQYFTTSPVQFEVEIQRECVRLYFENLHCVHPILDHPSFLRRCENDVWQLRAARDTPRSQNQTKCLFPALFNIVLALGAITAGGTSMLTSHLTVDFLERVKSQVTANSPSYVPIRVAQFYFDRAKLLLGDVFESTSIESAQTLFLMGSKESLLPFVNCMVDIARILAEVAANANILQDEVSKAAQSNQSMELETRLLDWKSHLPQALNFEEVSLSDNELVTKQKVVLKLRFLNTKLLIHRPFLLSSTTEKGGVSPRHVSSCVEAARETIRFLHHTYTYRPYFRTWWYNCTYVLDASMVLLYVVLVDICSCPVEEVLADIQKSLDIFAAMDVVSVARMCTKITKEVLQAAKKSHLNSHRERQAPVELGTVPASEDHGQREVYSGPEATSIHDQGAGHAEGVGLNYEELYATLADPNLVYNFLSFEDWNALSRPEDDLYEGLGL</sequence>
<evidence type="ECO:0000256" key="4">
    <source>
        <dbReference type="SAM" id="MobiDB-lite"/>
    </source>
</evidence>
<comment type="caution">
    <text evidence="6">The sequence shown here is derived from an EMBL/GenBank/DDBJ whole genome shotgun (WGS) entry which is preliminary data.</text>
</comment>
<feature type="region of interest" description="Disordered" evidence="4">
    <location>
        <begin position="597"/>
        <end position="637"/>
    </location>
</feature>
<evidence type="ECO:0000313" key="6">
    <source>
        <dbReference type="EMBL" id="KAF4466398.1"/>
    </source>
</evidence>
<protein>
    <submittedName>
        <fullName evidence="6">C6 transcription factor</fullName>
    </submittedName>
</protein>
<feature type="region of interest" description="Disordered" evidence="4">
    <location>
        <begin position="123"/>
        <end position="155"/>
    </location>
</feature>
<feature type="region of interest" description="Disordered" evidence="4">
    <location>
        <begin position="210"/>
        <end position="244"/>
    </location>
</feature>
<keyword evidence="2" id="KW-0804">Transcription</keyword>
<dbReference type="GO" id="GO:0000435">
    <property type="term" value="P:positive regulation of transcription from RNA polymerase II promoter by galactose"/>
    <property type="evidence" value="ECO:0007669"/>
    <property type="project" value="TreeGrafter"/>
</dbReference>
<dbReference type="GO" id="GO:0000978">
    <property type="term" value="F:RNA polymerase II cis-regulatory region sequence-specific DNA binding"/>
    <property type="evidence" value="ECO:0007669"/>
    <property type="project" value="TreeGrafter"/>
</dbReference>
<dbReference type="GO" id="GO:0006351">
    <property type="term" value="P:DNA-templated transcription"/>
    <property type="evidence" value="ECO:0007669"/>
    <property type="project" value="InterPro"/>
</dbReference>
<feature type="region of interest" description="Disordered" evidence="4">
    <location>
        <begin position="1"/>
        <end position="29"/>
    </location>
</feature>
<dbReference type="Proteomes" id="UP000554235">
    <property type="component" value="Unassembled WGS sequence"/>
</dbReference>